<evidence type="ECO:0000313" key="2">
    <source>
        <dbReference type="EMBL" id="KAF7988871.1"/>
    </source>
</evidence>
<dbReference type="PANTHER" id="PTHR20997:SF2">
    <property type="entry name" value="EG:BACR42I17.2 PROTEIN-RELATED"/>
    <property type="match status" value="1"/>
</dbReference>
<reference evidence="2 3" key="1">
    <citation type="submission" date="2020-08" db="EMBL/GenBank/DDBJ databases">
        <title>Aphidius gifuensis genome sequencing and assembly.</title>
        <authorList>
            <person name="Du Z."/>
        </authorList>
    </citation>
    <scope>NUCLEOTIDE SEQUENCE [LARGE SCALE GENOMIC DNA]</scope>
    <source>
        <strain evidence="2">YNYX2018</strain>
        <tissue evidence="2">Adults</tissue>
    </source>
</reference>
<organism evidence="2 3">
    <name type="scientific">Aphidius gifuensis</name>
    <name type="common">Parasitoid wasp</name>
    <dbReference type="NCBI Taxonomy" id="684658"/>
    <lineage>
        <taxon>Eukaryota</taxon>
        <taxon>Metazoa</taxon>
        <taxon>Ecdysozoa</taxon>
        <taxon>Arthropoda</taxon>
        <taxon>Hexapoda</taxon>
        <taxon>Insecta</taxon>
        <taxon>Pterygota</taxon>
        <taxon>Neoptera</taxon>
        <taxon>Endopterygota</taxon>
        <taxon>Hymenoptera</taxon>
        <taxon>Apocrita</taxon>
        <taxon>Ichneumonoidea</taxon>
        <taxon>Braconidae</taxon>
        <taxon>Aphidiinae</taxon>
        <taxon>Aphidius</taxon>
    </lineage>
</organism>
<dbReference type="InterPro" id="IPR009832">
    <property type="entry name" value="DUF1397"/>
</dbReference>
<dbReference type="EMBL" id="JACMRX010000005">
    <property type="protein sequence ID" value="KAF7988871.1"/>
    <property type="molecule type" value="Genomic_DNA"/>
</dbReference>
<name>A0A834XLE4_APHGI</name>
<dbReference type="Pfam" id="PF07165">
    <property type="entry name" value="DUF1397"/>
    <property type="match status" value="1"/>
</dbReference>
<sequence>MENLVNIKTLQEEIRIARPTGDVDFVFKKYCDKKPQFLRCITHFMDKLSPCLEQSEKDNHQTVNTVMDSFNIKEILREMRIIRQAEVTLKDLTSQMEMESIKNPDHNPEDDDNDWESDNDWHLMVAGERALYDGEEIIKCNKKNE</sequence>
<proteinExistence type="predicted"/>
<protein>
    <submittedName>
        <fullName evidence="2">Uncharacterized protein</fullName>
    </submittedName>
</protein>
<feature type="compositionally biased region" description="Acidic residues" evidence="1">
    <location>
        <begin position="108"/>
        <end position="117"/>
    </location>
</feature>
<dbReference type="OrthoDB" id="6512861at2759"/>
<dbReference type="AlphaFoldDB" id="A0A834XLE4"/>
<feature type="region of interest" description="Disordered" evidence="1">
    <location>
        <begin position="94"/>
        <end position="117"/>
    </location>
</feature>
<gene>
    <name evidence="2" type="ORF">HCN44_007181</name>
</gene>
<evidence type="ECO:0000313" key="3">
    <source>
        <dbReference type="Proteomes" id="UP000639338"/>
    </source>
</evidence>
<dbReference type="Proteomes" id="UP000639338">
    <property type="component" value="Unassembled WGS sequence"/>
</dbReference>
<accession>A0A834XLE4</accession>
<keyword evidence="3" id="KW-1185">Reference proteome</keyword>
<dbReference type="PANTHER" id="PTHR20997">
    <property type="entry name" value="EG:BACR42I17.2 PROTEIN-RELATED"/>
    <property type="match status" value="1"/>
</dbReference>
<comment type="caution">
    <text evidence="2">The sequence shown here is derived from an EMBL/GenBank/DDBJ whole genome shotgun (WGS) entry which is preliminary data.</text>
</comment>
<evidence type="ECO:0000256" key="1">
    <source>
        <dbReference type="SAM" id="MobiDB-lite"/>
    </source>
</evidence>